<dbReference type="Proteomes" id="UP001295423">
    <property type="component" value="Unassembled WGS sequence"/>
</dbReference>
<dbReference type="Pfam" id="PF04755">
    <property type="entry name" value="PAP_fibrillin"/>
    <property type="match status" value="1"/>
</dbReference>
<evidence type="ECO:0000256" key="2">
    <source>
        <dbReference type="ARBA" id="ARBA00022640"/>
    </source>
</evidence>
<dbReference type="AlphaFoldDB" id="A0AAD2FGE8"/>
<dbReference type="InterPro" id="IPR006843">
    <property type="entry name" value="PAP/fibrillin_dom"/>
</dbReference>
<feature type="domain" description="Plastid lipid-associated protein/fibrillin conserved" evidence="4">
    <location>
        <begin position="79"/>
        <end position="292"/>
    </location>
</feature>
<feature type="signal peptide" evidence="3">
    <location>
        <begin position="1"/>
        <end position="24"/>
    </location>
</feature>
<proteinExistence type="predicted"/>
<evidence type="ECO:0000313" key="6">
    <source>
        <dbReference type="Proteomes" id="UP001295423"/>
    </source>
</evidence>
<dbReference type="PANTHER" id="PTHR31906">
    <property type="entry name" value="PLASTID-LIPID-ASSOCIATED PROTEIN 4, CHLOROPLASTIC-RELATED"/>
    <property type="match status" value="1"/>
</dbReference>
<name>A0AAD2FGE8_9STRA</name>
<feature type="chain" id="PRO_5042133131" description="Plastid lipid-associated protein/fibrillin conserved domain-containing protein" evidence="3">
    <location>
        <begin position="25"/>
        <end position="296"/>
    </location>
</feature>
<evidence type="ECO:0000256" key="1">
    <source>
        <dbReference type="ARBA" id="ARBA00004474"/>
    </source>
</evidence>
<comment type="caution">
    <text evidence="5">The sequence shown here is derived from an EMBL/GenBank/DDBJ whole genome shotgun (WGS) entry which is preliminary data.</text>
</comment>
<reference evidence="5" key="1">
    <citation type="submission" date="2023-08" db="EMBL/GenBank/DDBJ databases">
        <authorList>
            <person name="Audoor S."/>
            <person name="Bilcke G."/>
        </authorList>
    </citation>
    <scope>NUCLEOTIDE SEQUENCE</scope>
</reference>
<dbReference type="GO" id="GO:0009536">
    <property type="term" value="C:plastid"/>
    <property type="evidence" value="ECO:0007669"/>
    <property type="project" value="UniProtKB-SubCell"/>
</dbReference>
<keyword evidence="6" id="KW-1185">Reference proteome</keyword>
<dbReference type="EMBL" id="CAKOGP040000069">
    <property type="protein sequence ID" value="CAJ1929147.1"/>
    <property type="molecule type" value="Genomic_DNA"/>
</dbReference>
<evidence type="ECO:0000259" key="4">
    <source>
        <dbReference type="Pfam" id="PF04755"/>
    </source>
</evidence>
<organism evidence="5 6">
    <name type="scientific">Cylindrotheca closterium</name>
    <dbReference type="NCBI Taxonomy" id="2856"/>
    <lineage>
        <taxon>Eukaryota</taxon>
        <taxon>Sar</taxon>
        <taxon>Stramenopiles</taxon>
        <taxon>Ochrophyta</taxon>
        <taxon>Bacillariophyta</taxon>
        <taxon>Bacillariophyceae</taxon>
        <taxon>Bacillariophycidae</taxon>
        <taxon>Bacillariales</taxon>
        <taxon>Bacillariaceae</taxon>
        <taxon>Cylindrotheca</taxon>
    </lineage>
</organism>
<gene>
    <name evidence="5" type="ORF">CYCCA115_LOCUS1615</name>
</gene>
<keyword evidence="2" id="KW-0934">Plastid</keyword>
<evidence type="ECO:0000256" key="3">
    <source>
        <dbReference type="SAM" id="SignalP"/>
    </source>
</evidence>
<accession>A0AAD2FGE8</accession>
<dbReference type="InterPro" id="IPR039633">
    <property type="entry name" value="PAP"/>
</dbReference>
<keyword evidence="3" id="KW-0732">Signal</keyword>
<protein>
    <recommendedName>
        <fullName evidence="4">Plastid lipid-associated protein/fibrillin conserved domain-containing protein</fullName>
    </recommendedName>
</protein>
<evidence type="ECO:0000313" key="5">
    <source>
        <dbReference type="EMBL" id="CAJ1929147.1"/>
    </source>
</evidence>
<sequence length="296" mass="32896">MMMMMMKCTAICSLLLLLTTSISGFLTSPSPSPSSNHNLIILRDFPDGTGPSDYDAEDILPKKSVVVDDKEEDVKIRDALKRELLLLASVTNRGLFTNKDEAGLVLDLVSQLEALNPTANPAYHCEGEWDLCYSSTQLFRSSPFFQAIRMAVGDDNKQMAENGFTLHDRATSGSRIGRVKQILSSNELINELDLEVGVLPGLPFKIKGTVVTTASLQIVSDQKMELRLQGTKVKGSNIPLLNQLMEEELNMEIPVGEVYKTIRGDVPVIAMQTFYVDESMRITRDVDENIFVYTRP</sequence>
<comment type="subcellular location">
    <subcellularLocation>
        <location evidence="1">Plastid</location>
    </subcellularLocation>
</comment>